<dbReference type="OrthoDB" id="1728030at2759"/>
<comment type="caution">
    <text evidence="2">The sequence shown here is derived from an EMBL/GenBank/DDBJ whole genome shotgun (WGS) entry which is preliminary data.</text>
</comment>
<name>A0A0L6UMN5_9BASI</name>
<gene>
    <name evidence="2" type="ORF">VP01_5209g1</name>
</gene>
<dbReference type="Proteomes" id="UP000037035">
    <property type="component" value="Unassembled WGS sequence"/>
</dbReference>
<dbReference type="VEuPathDB" id="FungiDB:VP01_5209g1"/>
<feature type="non-terminal residue" evidence="2">
    <location>
        <position position="1"/>
    </location>
</feature>
<protein>
    <submittedName>
        <fullName evidence="2">Uncharacterized protein</fullName>
    </submittedName>
</protein>
<accession>A0A0L6UMN5</accession>
<feature type="region of interest" description="Disordered" evidence="1">
    <location>
        <begin position="25"/>
        <end position="51"/>
    </location>
</feature>
<evidence type="ECO:0000313" key="2">
    <source>
        <dbReference type="EMBL" id="KNZ49105.1"/>
    </source>
</evidence>
<dbReference type="AlphaFoldDB" id="A0A0L6UMN5"/>
<keyword evidence="3" id="KW-1185">Reference proteome</keyword>
<proteinExistence type="predicted"/>
<reference evidence="2 3" key="1">
    <citation type="submission" date="2015-08" db="EMBL/GenBank/DDBJ databases">
        <title>Next Generation Sequencing and Analysis of the Genome of Puccinia sorghi L Schw, the Causal Agent of Maize Common Rust.</title>
        <authorList>
            <person name="Rochi L."/>
            <person name="Burguener G."/>
            <person name="Darino M."/>
            <person name="Turjanski A."/>
            <person name="Kreff E."/>
            <person name="Dieguez M.J."/>
            <person name="Sacco F."/>
        </authorList>
    </citation>
    <scope>NUCLEOTIDE SEQUENCE [LARGE SCALE GENOMIC DNA]</scope>
    <source>
        <strain evidence="2 3">RO10H11247</strain>
    </source>
</reference>
<evidence type="ECO:0000256" key="1">
    <source>
        <dbReference type="SAM" id="MobiDB-lite"/>
    </source>
</evidence>
<organism evidence="2 3">
    <name type="scientific">Puccinia sorghi</name>
    <dbReference type="NCBI Taxonomy" id="27349"/>
    <lineage>
        <taxon>Eukaryota</taxon>
        <taxon>Fungi</taxon>
        <taxon>Dikarya</taxon>
        <taxon>Basidiomycota</taxon>
        <taxon>Pucciniomycotina</taxon>
        <taxon>Pucciniomycetes</taxon>
        <taxon>Pucciniales</taxon>
        <taxon>Pucciniaceae</taxon>
        <taxon>Puccinia</taxon>
    </lineage>
</organism>
<sequence>RYYTSKSLKRLKHLSLRLELATSLPRRRDKKNRQGPYCAPGKHNSEATSHDAENCWQLHPELRPPQSFKGNSGHSQTPTTQLVEVEDGHESEVSLLFTEAASKPVVLDSRATHHLVNNPDVFLPSAKSNIKIATGGHSCRWNRCSCQSSRGMIHSQEHPVGPITQSIPHFYSSPLQA</sequence>
<evidence type="ECO:0000313" key="3">
    <source>
        <dbReference type="Proteomes" id="UP000037035"/>
    </source>
</evidence>
<dbReference type="EMBL" id="LAVV01010397">
    <property type="protein sequence ID" value="KNZ49105.1"/>
    <property type="molecule type" value="Genomic_DNA"/>
</dbReference>